<dbReference type="SUPFAM" id="SSF54637">
    <property type="entry name" value="Thioesterase/thiol ester dehydrase-isomerase"/>
    <property type="match status" value="1"/>
</dbReference>
<keyword evidence="2" id="KW-1185">Reference proteome</keyword>
<dbReference type="RefSeq" id="WP_154592606.1">
    <property type="nucleotide sequence ID" value="NZ_CP171001.1"/>
</dbReference>
<gene>
    <name evidence="1" type="ORF">GGG17_04625</name>
</gene>
<dbReference type="PANTHER" id="PTHR31793:SF24">
    <property type="entry name" value="LONG-CHAIN ACYL-COA THIOESTERASE FADM"/>
    <property type="match status" value="1"/>
</dbReference>
<dbReference type="InterPro" id="IPR050563">
    <property type="entry name" value="4-hydroxybenzoyl-CoA_TE"/>
</dbReference>
<evidence type="ECO:0000313" key="2">
    <source>
        <dbReference type="Proteomes" id="UP000431092"/>
    </source>
</evidence>
<reference evidence="1 2" key="1">
    <citation type="submission" date="2019-11" db="EMBL/GenBank/DDBJ databases">
        <title>Whole genome sequencing identifies a novel species of the genus Arsenicicoccus isolated from human blood.</title>
        <authorList>
            <person name="Jeong J.H."/>
            <person name="Kweon O.J."/>
            <person name="Kim H.R."/>
            <person name="Kim T.-H."/>
            <person name="Ha S.-M."/>
            <person name="Lee M.-K."/>
        </authorList>
    </citation>
    <scope>NUCLEOTIDE SEQUENCE [LARGE SCALE GENOMIC DNA]</scope>
    <source>
        <strain evidence="1 2">MKL-02</strain>
    </source>
</reference>
<evidence type="ECO:0000313" key="1">
    <source>
        <dbReference type="EMBL" id="MTB71267.1"/>
    </source>
</evidence>
<dbReference type="Proteomes" id="UP000431092">
    <property type="component" value="Unassembled WGS sequence"/>
</dbReference>
<dbReference type="Gene3D" id="3.10.129.10">
    <property type="entry name" value="Hotdog Thioesterase"/>
    <property type="match status" value="1"/>
</dbReference>
<comment type="caution">
    <text evidence="1">The sequence shown here is derived from an EMBL/GenBank/DDBJ whole genome shotgun (WGS) entry which is preliminary data.</text>
</comment>
<dbReference type="CDD" id="cd00586">
    <property type="entry name" value="4HBT"/>
    <property type="match status" value="1"/>
</dbReference>
<protein>
    <submittedName>
        <fullName evidence="1">Acyl-CoA thioesterase</fullName>
    </submittedName>
</protein>
<accession>A0A6I3IC64</accession>
<dbReference type="AlphaFoldDB" id="A0A6I3IC64"/>
<dbReference type="GO" id="GO:0047617">
    <property type="term" value="F:fatty acyl-CoA hydrolase activity"/>
    <property type="evidence" value="ECO:0007669"/>
    <property type="project" value="TreeGrafter"/>
</dbReference>
<dbReference type="EMBL" id="WLVL01000018">
    <property type="protein sequence ID" value="MTB71267.1"/>
    <property type="molecule type" value="Genomic_DNA"/>
</dbReference>
<organism evidence="1 2">
    <name type="scientific">Arsenicicoccus cauae</name>
    <dbReference type="NCBI Taxonomy" id="2663847"/>
    <lineage>
        <taxon>Bacteria</taxon>
        <taxon>Bacillati</taxon>
        <taxon>Actinomycetota</taxon>
        <taxon>Actinomycetes</taxon>
        <taxon>Micrococcales</taxon>
        <taxon>Intrasporangiaceae</taxon>
        <taxon>Arsenicicoccus</taxon>
    </lineage>
</organism>
<sequence>MADAPSDLRPTSVYRVDVPLRWSDMDAYGHVNNVEYLRLLEEARVEAFRAWFGEHDPVLGRAVLVARSEIDYLRPLEFRHAPVAVDMWVSRLAGASYDLGYVVRDPEGVGDQVYARAESTMVMYDFADARPRRMTPEQRETLGRYLGDPVGLRRRR</sequence>
<dbReference type="InterPro" id="IPR029069">
    <property type="entry name" value="HotDog_dom_sf"/>
</dbReference>
<name>A0A6I3IC64_9MICO</name>
<dbReference type="PANTHER" id="PTHR31793">
    <property type="entry name" value="4-HYDROXYBENZOYL-COA THIOESTERASE FAMILY MEMBER"/>
    <property type="match status" value="1"/>
</dbReference>
<proteinExistence type="predicted"/>
<dbReference type="Pfam" id="PF13279">
    <property type="entry name" value="4HBT_2"/>
    <property type="match status" value="1"/>
</dbReference>